<comment type="caution">
    <text evidence="1">The sequence shown here is derived from an EMBL/GenBank/DDBJ whole genome shotgun (WGS) entry which is preliminary data.</text>
</comment>
<accession>A0A512AMW8</accession>
<name>A0A512AMW8_9SPHN</name>
<organism evidence="1 2">
    <name type="scientific">Novosphingobium sediminis</name>
    <dbReference type="NCBI Taxonomy" id="707214"/>
    <lineage>
        <taxon>Bacteria</taxon>
        <taxon>Pseudomonadati</taxon>
        <taxon>Pseudomonadota</taxon>
        <taxon>Alphaproteobacteria</taxon>
        <taxon>Sphingomonadales</taxon>
        <taxon>Sphingomonadaceae</taxon>
        <taxon>Novosphingobium</taxon>
    </lineage>
</organism>
<gene>
    <name evidence="1" type="ORF">NSE01_28870</name>
</gene>
<reference evidence="1 2" key="1">
    <citation type="submission" date="2019-07" db="EMBL/GenBank/DDBJ databases">
        <title>Whole genome shotgun sequence of Novosphingobium sediminis NBRC 106119.</title>
        <authorList>
            <person name="Hosoyama A."/>
            <person name="Uohara A."/>
            <person name="Ohji S."/>
            <person name="Ichikawa N."/>
        </authorList>
    </citation>
    <scope>NUCLEOTIDE SEQUENCE [LARGE SCALE GENOMIC DNA]</scope>
    <source>
        <strain evidence="1 2">NBRC 106119</strain>
    </source>
</reference>
<proteinExistence type="predicted"/>
<sequence>MVTAPAAEVTSGVVVAVLTVVSARAGLAPAIKAAGAAVARRFAMLLAADFTVRAIGVELSIGISSSGMGSAARVANGARVVIGPARRVIAHRH</sequence>
<keyword evidence="2" id="KW-1185">Reference proteome</keyword>
<dbReference type="EMBL" id="BJYR01000019">
    <property type="protein sequence ID" value="GEO01055.1"/>
    <property type="molecule type" value="Genomic_DNA"/>
</dbReference>
<dbReference type="AlphaFoldDB" id="A0A512AMW8"/>
<evidence type="ECO:0000313" key="2">
    <source>
        <dbReference type="Proteomes" id="UP000321464"/>
    </source>
</evidence>
<protein>
    <submittedName>
        <fullName evidence="1">Uncharacterized protein</fullName>
    </submittedName>
</protein>
<dbReference type="Proteomes" id="UP000321464">
    <property type="component" value="Unassembled WGS sequence"/>
</dbReference>
<evidence type="ECO:0000313" key="1">
    <source>
        <dbReference type="EMBL" id="GEO01055.1"/>
    </source>
</evidence>